<dbReference type="InterPro" id="IPR018465">
    <property type="entry name" value="Scm3/HJURP"/>
</dbReference>
<protein>
    <submittedName>
        <fullName evidence="2">Uncharacterized protein</fullName>
    </submittedName>
</protein>
<feature type="compositionally biased region" description="Low complexity" evidence="1">
    <location>
        <begin position="358"/>
        <end position="372"/>
    </location>
</feature>
<evidence type="ECO:0000313" key="3">
    <source>
        <dbReference type="Proteomes" id="UP000076798"/>
    </source>
</evidence>
<feature type="region of interest" description="Disordered" evidence="1">
    <location>
        <begin position="622"/>
        <end position="766"/>
    </location>
</feature>
<dbReference type="GO" id="GO:0005634">
    <property type="term" value="C:nucleus"/>
    <property type="evidence" value="ECO:0007669"/>
    <property type="project" value="InterPro"/>
</dbReference>
<dbReference type="Proteomes" id="UP000076798">
    <property type="component" value="Unassembled WGS sequence"/>
</dbReference>
<dbReference type="GO" id="GO:0042393">
    <property type="term" value="F:histone binding"/>
    <property type="evidence" value="ECO:0007669"/>
    <property type="project" value="InterPro"/>
</dbReference>
<evidence type="ECO:0000256" key="1">
    <source>
        <dbReference type="SAM" id="MobiDB-lite"/>
    </source>
</evidence>
<reference evidence="2 3" key="1">
    <citation type="journal article" date="2016" name="Mol. Biol. Evol.">
        <title>Comparative Genomics of Early-Diverging Mushroom-Forming Fungi Provides Insights into the Origins of Lignocellulose Decay Capabilities.</title>
        <authorList>
            <person name="Nagy L.G."/>
            <person name="Riley R."/>
            <person name="Tritt A."/>
            <person name="Adam C."/>
            <person name="Daum C."/>
            <person name="Floudas D."/>
            <person name="Sun H."/>
            <person name="Yadav J.S."/>
            <person name="Pangilinan J."/>
            <person name="Larsson K.H."/>
            <person name="Matsuura K."/>
            <person name="Barry K."/>
            <person name="Labutti K."/>
            <person name="Kuo R."/>
            <person name="Ohm R.A."/>
            <person name="Bhattacharya S.S."/>
            <person name="Shirouzu T."/>
            <person name="Yoshinaga Y."/>
            <person name="Martin F.M."/>
            <person name="Grigoriev I.V."/>
            <person name="Hibbett D.S."/>
        </authorList>
    </citation>
    <scope>NUCLEOTIDE SEQUENCE [LARGE SCALE GENOMIC DNA]</scope>
    <source>
        <strain evidence="2 3">HHB10207 ss-3</strain>
    </source>
</reference>
<dbReference type="Pfam" id="PF10384">
    <property type="entry name" value="Scm3"/>
    <property type="match status" value="1"/>
</dbReference>
<organism evidence="2 3">
    <name type="scientific">Sistotremastrum suecicum HHB10207 ss-3</name>
    <dbReference type="NCBI Taxonomy" id="1314776"/>
    <lineage>
        <taxon>Eukaryota</taxon>
        <taxon>Fungi</taxon>
        <taxon>Dikarya</taxon>
        <taxon>Basidiomycota</taxon>
        <taxon>Agaricomycotina</taxon>
        <taxon>Agaricomycetes</taxon>
        <taxon>Sistotremastrales</taxon>
        <taxon>Sistotremastraceae</taxon>
        <taxon>Sistotremastrum</taxon>
    </lineage>
</organism>
<dbReference type="AlphaFoldDB" id="A0A166FGC7"/>
<dbReference type="EMBL" id="KV428030">
    <property type="protein sequence ID" value="KZT40614.1"/>
    <property type="molecule type" value="Genomic_DNA"/>
</dbReference>
<feature type="compositionally biased region" description="Polar residues" evidence="1">
    <location>
        <begin position="522"/>
        <end position="534"/>
    </location>
</feature>
<sequence length="766" mass="84055">MYRIPDLPSPKKRARTASVAPSTPPLSNSRSSVSTDSINLGSNGVSDLEEEMRSSKQRLVSAWTELAERYSTPLHEDDIVDLRTVNFVKNRGVLTRSNRTYEIGCFGDADESEKQQAVETDAESTYDEEEDLDELDALHEPARPLANVVPRLPPLRPTTSPEDAEDLRDFLRAESMQRGHLEEDDEDADEYEESVNGEEQGDEADLVQSTSGTDREESDDGEVSERAESSAEPEDSRKRKPHMDGGRNAPFLVYDSSEDEFGGYDAGDGSLVLAVDQSPSPLPPSSPPTSSSPIKNSSPVLPWSPQESRSTREESPELLPPPSTPPPSPPRKSRRTPSRSPSPTPTRRPPRRISGQHSPSKQPNPNSSPVKSRAPSLVPKVTPKKQIRTSAKQSLLMEVVIASPATIKRSSTVEPPLFTPVKRGKIRTRNEESPTRSQNPPSPKVAETSSERAGPTHVLKPSRRISSSPLKPPPLTPAAQTAKRKRHSSASFSSPENRPVADSAPPLENQPESHYASEHQGAPTSSTFGGSPNSKAKGKGKARIPPPDFKPPVDPKDDPDPPSFNQHPSYYPPMNMPPMQTGGYPFAPMPFSYPATAQAQFFLAQAMQSFSYLFSGYPSHAVPPPHAASSSLQPPTQPLPNQAHNPYPSPYPYHQPPPWASMPSMNMPPPNHSIPPYMDSEKPSASASSAPSSLADGSPRGVMKSRAHSIGPSLKKRVSFSEEPTYMDARRDERRSDHNHENEREPEAEEEHDQRPRVLRGRTIRR</sequence>
<feature type="compositionally biased region" description="Acidic residues" evidence="1">
    <location>
        <begin position="120"/>
        <end position="135"/>
    </location>
</feature>
<name>A0A166FGC7_9AGAM</name>
<feature type="region of interest" description="Disordered" evidence="1">
    <location>
        <begin position="119"/>
        <end position="583"/>
    </location>
</feature>
<feature type="compositionally biased region" description="Pro residues" evidence="1">
    <location>
        <begin position="647"/>
        <end position="673"/>
    </location>
</feature>
<feature type="compositionally biased region" description="Low complexity" evidence="1">
    <location>
        <begin position="288"/>
        <end position="299"/>
    </location>
</feature>
<dbReference type="STRING" id="1314776.A0A166FGC7"/>
<dbReference type="OrthoDB" id="2420608at2759"/>
<feature type="compositionally biased region" description="Low complexity" evidence="1">
    <location>
        <begin position="627"/>
        <end position="643"/>
    </location>
</feature>
<feature type="compositionally biased region" description="Polar residues" evidence="1">
    <location>
        <begin position="19"/>
        <end position="45"/>
    </location>
</feature>
<evidence type="ECO:0000313" key="2">
    <source>
        <dbReference type="EMBL" id="KZT40614.1"/>
    </source>
</evidence>
<keyword evidence="3" id="KW-1185">Reference proteome</keyword>
<feature type="compositionally biased region" description="Basic and acidic residues" evidence="1">
    <location>
        <begin position="167"/>
        <end position="181"/>
    </location>
</feature>
<feature type="compositionally biased region" description="Acidic residues" evidence="1">
    <location>
        <begin position="182"/>
        <end position="205"/>
    </location>
</feature>
<proteinExistence type="predicted"/>
<feature type="compositionally biased region" description="Basic residues" evidence="1">
    <location>
        <begin position="757"/>
        <end position="766"/>
    </location>
</feature>
<gene>
    <name evidence="2" type="ORF">SISSUDRAFT_1127076</name>
</gene>
<feature type="region of interest" description="Disordered" evidence="1">
    <location>
        <begin position="1"/>
        <end position="51"/>
    </location>
</feature>
<feature type="compositionally biased region" description="Basic and acidic residues" evidence="1">
    <location>
        <begin position="223"/>
        <end position="245"/>
    </location>
</feature>
<accession>A0A166FGC7</accession>
<feature type="compositionally biased region" description="Low complexity" evidence="1">
    <location>
        <begin position="683"/>
        <end position="693"/>
    </location>
</feature>
<feature type="compositionally biased region" description="Basic and acidic residues" evidence="1">
    <location>
        <begin position="728"/>
        <end position="745"/>
    </location>
</feature>
<feature type="compositionally biased region" description="Pro residues" evidence="1">
    <location>
        <begin position="318"/>
        <end position="330"/>
    </location>
</feature>